<evidence type="ECO:0000313" key="6">
    <source>
        <dbReference type="Proteomes" id="UP001575105"/>
    </source>
</evidence>
<dbReference type="InterPro" id="IPR029044">
    <property type="entry name" value="Nucleotide-diphossugar_trans"/>
</dbReference>
<dbReference type="CDD" id="cd00761">
    <property type="entry name" value="Glyco_tranf_GTA_type"/>
    <property type="match status" value="1"/>
</dbReference>
<keyword evidence="6" id="KW-1185">Reference proteome</keyword>
<dbReference type="Pfam" id="PF00535">
    <property type="entry name" value="Glycos_transf_2"/>
    <property type="match status" value="1"/>
</dbReference>
<comment type="similarity">
    <text evidence="1">Belongs to the glycosyltransferase 2 family.</text>
</comment>
<name>A0ABV4U1Z6_9BACT</name>
<dbReference type="RefSeq" id="WP_425343712.1">
    <property type="nucleotide sequence ID" value="NZ_JBGUBD010000001.1"/>
</dbReference>
<evidence type="ECO:0000313" key="5">
    <source>
        <dbReference type="EMBL" id="MFA9476786.1"/>
    </source>
</evidence>
<keyword evidence="3 5" id="KW-0808">Transferase</keyword>
<dbReference type="SUPFAM" id="SSF53448">
    <property type="entry name" value="Nucleotide-diphospho-sugar transferases"/>
    <property type="match status" value="1"/>
</dbReference>
<dbReference type="PANTHER" id="PTHR43179:SF12">
    <property type="entry name" value="GALACTOFURANOSYLTRANSFERASE GLFT2"/>
    <property type="match status" value="1"/>
</dbReference>
<keyword evidence="2 5" id="KW-0328">Glycosyltransferase</keyword>
<gene>
    <name evidence="5" type="ORF">ACERK3_00630</name>
</gene>
<feature type="domain" description="Glycosyltransferase 2-like" evidence="4">
    <location>
        <begin position="5"/>
        <end position="111"/>
    </location>
</feature>
<reference evidence="5 6" key="1">
    <citation type="submission" date="2024-08" db="EMBL/GenBank/DDBJ databases">
        <title>Whole-genome sequencing of halo(alkali)philic microorganisms from hypersaline lakes.</title>
        <authorList>
            <person name="Sorokin D.Y."/>
            <person name="Merkel A.Y."/>
            <person name="Messina E."/>
            <person name="Yakimov M."/>
        </authorList>
    </citation>
    <scope>NUCLEOTIDE SEQUENCE [LARGE SCALE GENOMIC DNA]</scope>
    <source>
        <strain evidence="5 6">AB-hyl4</strain>
    </source>
</reference>
<evidence type="ECO:0000256" key="3">
    <source>
        <dbReference type="ARBA" id="ARBA00022679"/>
    </source>
</evidence>
<dbReference type="Gene3D" id="3.90.550.10">
    <property type="entry name" value="Spore Coat Polysaccharide Biosynthesis Protein SpsA, Chain A"/>
    <property type="match status" value="1"/>
</dbReference>
<evidence type="ECO:0000256" key="2">
    <source>
        <dbReference type="ARBA" id="ARBA00022676"/>
    </source>
</evidence>
<protein>
    <submittedName>
        <fullName evidence="5">Glycosyltransferase family 2 protein</fullName>
        <ecNumber evidence="5">2.4.-.-</ecNumber>
    </submittedName>
</protein>
<dbReference type="PANTHER" id="PTHR43179">
    <property type="entry name" value="RHAMNOSYLTRANSFERASE WBBL"/>
    <property type="match status" value="1"/>
</dbReference>
<comment type="caution">
    <text evidence="5">The sequence shown here is derived from an EMBL/GenBank/DDBJ whole genome shotgun (WGS) entry which is preliminary data.</text>
</comment>
<accession>A0ABV4U1Z6</accession>
<sequence length="364" mass="40210">MDYEIVIATRNRTSALELSLPLMLRQQRLPKGIFIVDSSDDHKATAEVVDRICTDSPVPVTLEQAPRGLTLQRNIGLSRVNSPVVMFPDDDALWSPDVADRMMNVYERDKDERISAVCAAPAAVPPAGVLSGSAAGGYRMSFGARVRQWVAHPRTALERRLCADPFVVHGRSMWNARDLPDWFAEDDVVPVEYMTGYRMSFRTSVAKQVGFDEHLADYALNEDVDASFGAWRHGIVAGARQARVYHYQAPGKRASGRQLGVMEVLNRAYVVCKHAPLDAPARRTLKRFSRYKLLGYLGGVRSTFGRERVIGVRIAIAQLPKLLAASADELPQAYRTAWAACLGSQAAPTCPESRRAALTPTSQN</sequence>
<evidence type="ECO:0000256" key="1">
    <source>
        <dbReference type="ARBA" id="ARBA00006739"/>
    </source>
</evidence>
<dbReference type="GO" id="GO:0016757">
    <property type="term" value="F:glycosyltransferase activity"/>
    <property type="evidence" value="ECO:0007669"/>
    <property type="project" value="UniProtKB-KW"/>
</dbReference>
<dbReference type="Proteomes" id="UP001575105">
    <property type="component" value="Unassembled WGS sequence"/>
</dbReference>
<organism evidence="5 6">
    <name type="scientific">Natronomicrosphaera hydrolytica</name>
    <dbReference type="NCBI Taxonomy" id="3242702"/>
    <lineage>
        <taxon>Bacteria</taxon>
        <taxon>Pseudomonadati</taxon>
        <taxon>Planctomycetota</taxon>
        <taxon>Phycisphaerae</taxon>
        <taxon>Phycisphaerales</taxon>
        <taxon>Phycisphaeraceae</taxon>
        <taxon>Natronomicrosphaera</taxon>
    </lineage>
</organism>
<dbReference type="InterPro" id="IPR001173">
    <property type="entry name" value="Glyco_trans_2-like"/>
</dbReference>
<dbReference type="EC" id="2.4.-.-" evidence="5"/>
<dbReference type="EMBL" id="JBGUBD010000001">
    <property type="protein sequence ID" value="MFA9476786.1"/>
    <property type="molecule type" value="Genomic_DNA"/>
</dbReference>
<proteinExistence type="inferred from homology"/>
<evidence type="ECO:0000259" key="4">
    <source>
        <dbReference type="Pfam" id="PF00535"/>
    </source>
</evidence>